<accession>A0A9N8HLU6</accession>
<proteinExistence type="predicted"/>
<evidence type="ECO:0000256" key="1">
    <source>
        <dbReference type="SAM" id="MobiDB-lite"/>
    </source>
</evidence>
<dbReference type="EMBL" id="CAICTM010001057">
    <property type="protein sequence ID" value="CAB9519938.1"/>
    <property type="molecule type" value="Genomic_DNA"/>
</dbReference>
<comment type="caution">
    <text evidence="2">The sequence shown here is derived from an EMBL/GenBank/DDBJ whole genome shotgun (WGS) entry which is preliminary data.</text>
</comment>
<evidence type="ECO:0000313" key="2">
    <source>
        <dbReference type="EMBL" id="CAB9519938.1"/>
    </source>
</evidence>
<dbReference type="Proteomes" id="UP001153069">
    <property type="component" value="Unassembled WGS sequence"/>
</dbReference>
<reference evidence="2" key="1">
    <citation type="submission" date="2020-06" db="EMBL/GenBank/DDBJ databases">
        <authorList>
            <consortium name="Plant Systems Biology data submission"/>
        </authorList>
    </citation>
    <scope>NUCLEOTIDE SEQUENCE</scope>
    <source>
        <strain evidence="2">D6</strain>
    </source>
</reference>
<sequence>MSSNNGGSNGSKKLAAIDEHDTAGRNSMDSVGEKDSLLKSSSRVSDIASSTRSTASSTGRNSYWTFSSHWLDTAAVKRDRFQSERERAVDRGIAKAAFLIRDAVMGESENPSQGTYDPYQNPENKIRNLLSLVFRQILSYRLLRQLLYGCAWGLSIVGVRRKGLRAKIVGGHACAEVQNG</sequence>
<evidence type="ECO:0000313" key="3">
    <source>
        <dbReference type="Proteomes" id="UP001153069"/>
    </source>
</evidence>
<protein>
    <submittedName>
        <fullName evidence="2">Uncharacterized protein</fullName>
    </submittedName>
</protein>
<keyword evidence="3" id="KW-1185">Reference proteome</keyword>
<feature type="region of interest" description="Disordered" evidence="1">
    <location>
        <begin position="1"/>
        <end position="37"/>
    </location>
</feature>
<name>A0A9N8HLU6_9STRA</name>
<dbReference type="AlphaFoldDB" id="A0A9N8HLU6"/>
<organism evidence="2 3">
    <name type="scientific">Seminavis robusta</name>
    <dbReference type="NCBI Taxonomy" id="568900"/>
    <lineage>
        <taxon>Eukaryota</taxon>
        <taxon>Sar</taxon>
        <taxon>Stramenopiles</taxon>
        <taxon>Ochrophyta</taxon>
        <taxon>Bacillariophyta</taxon>
        <taxon>Bacillariophyceae</taxon>
        <taxon>Bacillariophycidae</taxon>
        <taxon>Naviculales</taxon>
        <taxon>Naviculaceae</taxon>
        <taxon>Seminavis</taxon>
    </lineage>
</organism>
<gene>
    <name evidence="2" type="ORF">SEMRO_1059_G236590.1</name>
</gene>